<organism evidence="2 3">
    <name type="scientific">Camellia sinensis var. sinensis</name>
    <name type="common">China tea</name>
    <dbReference type="NCBI Taxonomy" id="542762"/>
    <lineage>
        <taxon>Eukaryota</taxon>
        <taxon>Viridiplantae</taxon>
        <taxon>Streptophyta</taxon>
        <taxon>Embryophyta</taxon>
        <taxon>Tracheophyta</taxon>
        <taxon>Spermatophyta</taxon>
        <taxon>Magnoliopsida</taxon>
        <taxon>eudicotyledons</taxon>
        <taxon>Gunneridae</taxon>
        <taxon>Pentapetalae</taxon>
        <taxon>asterids</taxon>
        <taxon>Ericales</taxon>
        <taxon>Theaceae</taxon>
        <taxon>Camellia</taxon>
    </lineage>
</organism>
<evidence type="ECO:0000313" key="3">
    <source>
        <dbReference type="Proteomes" id="UP000306102"/>
    </source>
</evidence>
<dbReference type="Gene3D" id="2.40.100.10">
    <property type="entry name" value="Cyclophilin-like"/>
    <property type="match status" value="1"/>
</dbReference>
<dbReference type="Pfam" id="PF00160">
    <property type="entry name" value="Pro_isomerase"/>
    <property type="match status" value="1"/>
</dbReference>
<dbReference type="AlphaFoldDB" id="A0A4S4DD42"/>
<keyword evidence="3" id="KW-1185">Reference proteome</keyword>
<accession>A0A4S4DD42</accession>
<dbReference type="InterPro" id="IPR011042">
    <property type="entry name" value="6-blade_b-propeller_TolB-like"/>
</dbReference>
<protein>
    <recommendedName>
        <fullName evidence="1">PPIase cyclophilin-type domain-containing protein</fullName>
    </recommendedName>
</protein>
<comment type="caution">
    <text evidence="2">The sequence shown here is derived from an EMBL/GenBank/DDBJ whole genome shotgun (WGS) entry which is preliminary data.</text>
</comment>
<dbReference type="PANTHER" id="PTHR47269:SF1">
    <property type="entry name" value="PEPTIDYL-PROLYL CIS-TRANS ISOMERASE CYP21-4"/>
    <property type="match status" value="1"/>
</dbReference>
<sequence>MFSLISNPHFIKTHLNRNTSEHDRLILLFNSLDFYSVLLKSSQFSHDSLAALHLKFPPNQYPNHGLWSLRGSYENFQIMPFPTLQYAHRLKLRLGALDGCLRVLVPLSNGCQDVWVMKEYGVRDSWTKITIGSKILCLPRTGQVLFETRRNKLMLFDPQEEKCRELVVRSGSSQFEAGTYVESLVSPNWSNMIKRSLQAQMEACEAKNKVDLSEAKRYSHWFSKDFVHHTGAYAPLPLNLFVTDPIPFFTFCISHSYLSMVPKRTAQQYSSGLFLTLNFMNWVAKLFHCGYSKSLYNKTLDYQYSIGYMAPEYSMDGNLTAKSDVYSFGMANWRPSIDIVVRSLQSALLLQEAWENHCEIGAELPVIDLSCCSVFSIDGYMTVGGVSLFPSNIDDDLASNLDGGSNGYLSDPDFDKLIHSRPKLIAGSPDGYSGLVDGKPREARMNHPKGITVDHRGNIYIADTLNMAIRKISDAGNRCSRLEGETKLNQSCLALLLALLLPLLFPLLFRHSRSFQGSPASSAIRASAMSTSSSQALTLWTSPPWRDDAFADGKKSDVPGYVRGHFKGMPFHHIIKNFVIQGGNSDIPRATDDWTLKVKHNNQLETSMKHEAFMLGSTKAKHDKEGFELFITAAPIPDLNEIGSSSFSESGMANRMAGSEVESQVDCLKQNDRFSRMKFRMMQSRIKHSRIEAQNDAVQNLRMMQSRIT</sequence>
<dbReference type="InterPro" id="IPR002130">
    <property type="entry name" value="Cyclophilin-type_PPIase_dom"/>
</dbReference>
<dbReference type="InterPro" id="IPR011009">
    <property type="entry name" value="Kinase-like_dom_sf"/>
</dbReference>
<dbReference type="GO" id="GO:0003755">
    <property type="term" value="F:peptidyl-prolyl cis-trans isomerase activity"/>
    <property type="evidence" value="ECO:0007669"/>
    <property type="project" value="InterPro"/>
</dbReference>
<dbReference type="Proteomes" id="UP000306102">
    <property type="component" value="Unassembled WGS sequence"/>
</dbReference>
<feature type="domain" description="PPIase cyclophilin-type" evidence="1">
    <location>
        <begin position="562"/>
        <end position="641"/>
    </location>
</feature>
<dbReference type="SUPFAM" id="SSF56112">
    <property type="entry name" value="Protein kinase-like (PK-like)"/>
    <property type="match status" value="1"/>
</dbReference>
<proteinExistence type="predicted"/>
<dbReference type="SUPFAM" id="SSF50891">
    <property type="entry name" value="Cyclophilin-like"/>
    <property type="match status" value="1"/>
</dbReference>
<dbReference type="PANTHER" id="PTHR47269">
    <property type="entry name" value="PEPTIDYL-PROLYL CIS-TRANS ISOMERASE CYP21-4"/>
    <property type="match status" value="1"/>
</dbReference>
<dbReference type="Gene3D" id="1.10.510.10">
    <property type="entry name" value="Transferase(Phosphotransferase) domain 1"/>
    <property type="match status" value="1"/>
</dbReference>
<dbReference type="EMBL" id="SDRB02011639">
    <property type="protein sequence ID" value="THG00560.1"/>
    <property type="molecule type" value="Genomic_DNA"/>
</dbReference>
<evidence type="ECO:0000313" key="2">
    <source>
        <dbReference type="EMBL" id="THG00560.1"/>
    </source>
</evidence>
<evidence type="ECO:0000259" key="1">
    <source>
        <dbReference type="Pfam" id="PF00160"/>
    </source>
</evidence>
<name>A0A4S4DD42_CAMSN</name>
<reference evidence="2 3" key="1">
    <citation type="journal article" date="2018" name="Proc. Natl. Acad. Sci. U.S.A.">
        <title>Draft genome sequence of Camellia sinensis var. sinensis provides insights into the evolution of the tea genome and tea quality.</title>
        <authorList>
            <person name="Wei C."/>
            <person name="Yang H."/>
            <person name="Wang S."/>
            <person name="Zhao J."/>
            <person name="Liu C."/>
            <person name="Gao L."/>
            <person name="Xia E."/>
            <person name="Lu Y."/>
            <person name="Tai Y."/>
            <person name="She G."/>
            <person name="Sun J."/>
            <person name="Cao H."/>
            <person name="Tong W."/>
            <person name="Gao Q."/>
            <person name="Li Y."/>
            <person name="Deng W."/>
            <person name="Jiang X."/>
            <person name="Wang W."/>
            <person name="Chen Q."/>
            <person name="Zhang S."/>
            <person name="Li H."/>
            <person name="Wu J."/>
            <person name="Wang P."/>
            <person name="Li P."/>
            <person name="Shi C."/>
            <person name="Zheng F."/>
            <person name="Jian J."/>
            <person name="Huang B."/>
            <person name="Shan D."/>
            <person name="Shi M."/>
            <person name="Fang C."/>
            <person name="Yue Y."/>
            <person name="Li F."/>
            <person name="Li D."/>
            <person name="Wei S."/>
            <person name="Han B."/>
            <person name="Jiang C."/>
            <person name="Yin Y."/>
            <person name="Xia T."/>
            <person name="Zhang Z."/>
            <person name="Bennetzen J.L."/>
            <person name="Zhao S."/>
            <person name="Wan X."/>
        </authorList>
    </citation>
    <scope>NUCLEOTIDE SEQUENCE [LARGE SCALE GENOMIC DNA]</scope>
    <source>
        <strain evidence="3">cv. Shuchazao</strain>
        <tissue evidence="2">Leaf</tissue>
    </source>
</reference>
<dbReference type="InterPro" id="IPR029000">
    <property type="entry name" value="Cyclophilin-like_dom_sf"/>
</dbReference>
<gene>
    <name evidence="2" type="ORF">TEA_023087</name>
</gene>
<dbReference type="Gene3D" id="2.120.10.30">
    <property type="entry name" value="TolB, C-terminal domain"/>
    <property type="match status" value="1"/>
</dbReference>